<dbReference type="PATRIC" id="fig|52689.4.peg.3856"/>
<dbReference type="AlphaFoldDB" id="A0A0L6U543"/>
<keyword evidence="6 11" id="KW-0812">Transmembrane</keyword>
<dbReference type="InterPro" id="IPR058204">
    <property type="entry name" value="FtsX_firmicutes-type"/>
</dbReference>
<comment type="function">
    <text evidence="10">Part of the ABC transporter FtsEX involved in asymmetric cellular division facilitating the initiation of sporulation.</text>
</comment>
<dbReference type="Proteomes" id="UP000036873">
    <property type="component" value="Unassembled WGS sequence"/>
</dbReference>
<proteinExistence type="inferred from homology"/>
<gene>
    <name evidence="14" type="ORF">AKG39_04040</name>
</gene>
<feature type="transmembrane region" description="Helical" evidence="11">
    <location>
        <begin position="179"/>
        <end position="199"/>
    </location>
</feature>
<evidence type="ECO:0000256" key="2">
    <source>
        <dbReference type="ARBA" id="ARBA00007379"/>
    </source>
</evidence>
<evidence type="ECO:0000256" key="1">
    <source>
        <dbReference type="ARBA" id="ARBA00004651"/>
    </source>
</evidence>
<dbReference type="PANTHER" id="PTHR47755">
    <property type="entry name" value="CELL DIVISION PROTEIN FTSX"/>
    <property type="match status" value="1"/>
</dbReference>
<evidence type="ECO:0000256" key="9">
    <source>
        <dbReference type="ARBA" id="ARBA00023306"/>
    </source>
</evidence>
<dbReference type="InterPro" id="IPR003838">
    <property type="entry name" value="ABC3_permease_C"/>
</dbReference>
<keyword evidence="9 10" id="KW-0131">Cell cycle</keyword>
<dbReference type="STRING" id="52689.AKG39_04040"/>
<evidence type="ECO:0000256" key="8">
    <source>
        <dbReference type="ARBA" id="ARBA00023136"/>
    </source>
</evidence>
<sequence length="305" mass="33677">MKFSSLKTMPRNVVRDTLKSIERNNLMSAASVLSVIAALIILGIFLILTINVAEVTKDVESKLELKVFLQSDYTEEQKTTIEDSLNESALIESVSFESSQEALDKFTVSLEDYAPLLSGYNSENNPMPASFIIRVTDPDDLEAIQTLAMTFKDEGVEYVRYGQEYVEALVTFNKFTNTLSIVVLIVLSVISIFIIYNTIKLTVFARRKEIGIMKYVGATNGYIRAPFILEGTLLGLIGAVVAFLIIRIAYYYILGLVGGNLFLPVDASLASPSVVMGQLAFFFLLYGGFIGAVGSVFAIRKFLDV</sequence>
<evidence type="ECO:0000256" key="7">
    <source>
        <dbReference type="ARBA" id="ARBA00022989"/>
    </source>
</evidence>
<reference evidence="15" key="1">
    <citation type="submission" date="2015-07" db="EMBL/GenBank/DDBJ databases">
        <title>Draft genome sequence of Acetobacterium bakii DSM 8293, a potential psychrophilic chemical producer through syngas fermentation.</title>
        <authorList>
            <person name="Song Y."/>
            <person name="Hwang S."/>
            <person name="Cho B.-K."/>
        </authorList>
    </citation>
    <scope>NUCLEOTIDE SEQUENCE [LARGE SCALE GENOMIC DNA]</scope>
    <source>
        <strain evidence="15">DSM 8239</strain>
    </source>
</reference>
<dbReference type="EMBL" id="LGYO01000008">
    <property type="protein sequence ID" value="KNZ42900.1"/>
    <property type="molecule type" value="Genomic_DNA"/>
</dbReference>
<dbReference type="InterPro" id="IPR040690">
    <property type="entry name" value="FtsX_ECD"/>
</dbReference>
<comment type="subcellular location">
    <subcellularLocation>
        <location evidence="1">Cell membrane</location>
        <topology evidence="1">Multi-pass membrane protein</topology>
    </subcellularLocation>
</comment>
<keyword evidence="7 11" id="KW-1133">Transmembrane helix</keyword>
<dbReference type="OrthoDB" id="9812531at2"/>
<evidence type="ECO:0000256" key="6">
    <source>
        <dbReference type="ARBA" id="ARBA00022692"/>
    </source>
</evidence>
<keyword evidence="15" id="KW-1185">Reference proteome</keyword>
<feature type="transmembrane region" description="Helical" evidence="11">
    <location>
        <begin position="29"/>
        <end position="53"/>
    </location>
</feature>
<evidence type="ECO:0000259" key="13">
    <source>
        <dbReference type="Pfam" id="PF18075"/>
    </source>
</evidence>
<comment type="caution">
    <text evidence="14">The sequence shown here is derived from an EMBL/GenBank/DDBJ whole genome shotgun (WGS) entry which is preliminary data.</text>
</comment>
<evidence type="ECO:0000256" key="3">
    <source>
        <dbReference type="ARBA" id="ARBA00021907"/>
    </source>
</evidence>
<evidence type="ECO:0000256" key="10">
    <source>
        <dbReference type="PIRNR" id="PIRNR003097"/>
    </source>
</evidence>
<dbReference type="GO" id="GO:0005886">
    <property type="term" value="C:plasma membrane"/>
    <property type="evidence" value="ECO:0007669"/>
    <property type="project" value="UniProtKB-SubCell"/>
</dbReference>
<name>A0A0L6U543_9FIRM</name>
<evidence type="ECO:0000256" key="11">
    <source>
        <dbReference type="SAM" id="Phobius"/>
    </source>
</evidence>
<comment type="similarity">
    <text evidence="2 10">Belongs to the ABC-4 integral membrane protein family. FtsX subfamily.</text>
</comment>
<evidence type="ECO:0000256" key="4">
    <source>
        <dbReference type="ARBA" id="ARBA00022475"/>
    </source>
</evidence>
<protein>
    <recommendedName>
        <fullName evidence="3 10">Cell division protein FtsX</fullName>
    </recommendedName>
</protein>
<organism evidence="14 15">
    <name type="scientific">Acetobacterium bakii</name>
    <dbReference type="NCBI Taxonomy" id="52689"/>
    <lineage>
        <taxon>Bacteria</taxon>
        <taxon>Bacillati</taxon>
        <taxon>Bacillota</taxon>
        <taxon>Clostridia</taxon>
        <taxon>Eubacteriales</taxon>
        <taxon>Eubacteriaceae</taxon>
        <taxon>Acetobacterium</taxon>
    </lineage>
</organism>
<keyword evidence="5 10" id="KW-0132">Cell division</keyword>
<accession>A0A0L6U543</accession>
<evidence type="ECO:0000259" key="12">
    <source>
        <dbReference type="Pfam" id="PF02687"/>
    </source>
</evidence>
<evidence type="ECO:0000313" key="15">
    <source>
        <dbReference type="Proteomes" id="UP000036873"/>
    </source>
</evidence>
<dbReference type="Pfam" id="PF18075">
    <property type="entry name" value="FtsX_ECD"/>
    <property type="match status" value="1"/>
</dbReference>
<keyword evidence="4 10" id="KW-1003">Cell membrane</keyword>
<keyword evidence="8 10" id="KW-0472">Membrane</keyword>
<feature type="transmembrane region" description="Helical" evidence="11">
    <location>
        <begin position="233"/>
        <end position="254"/>
    </location>
</feature>
<dbReference type="Gene3D" id="3.30.70.3040">
    <property type="match status" value="1"/>
</dbReference>
<evidence type="ECO:0000256" key="5">
    <source>
        <dbReference type="ARBA" id="ARBA00022618"/>
    </source>
</evidence>
<dbReference type="PANTHER" id="PTHR47755:SF1">
    <property type="entry name" value="CELL DIVISION PROTEIN FTSX"/>
    <property type="match status" value="1"/>
</dbReference>
<dbReference type="Pfam" id="PF02687">
    <property type="entry name" value="FtsX"/>
    <property type="match status" value="1"/>
</dbReference>
<dbReference type="GO" id="GO:0051301">
    <property type="term" value="P:cell division"/>
    <property type="evidence" value="ECO:0007669"/>
    <property type="project" value="UniProtKB-KW"/>
</dbReference>
<feature type="domain" description="ABC3 transporter permease C-terminal" evidence="12">
    <location>
        <begin position="181"/>
        <end position="281"/>
    </location>
</feature>
<dbReference type="RefSeq" id="WP_050739077.1">
    <property type="nucleotide sequence ID" value="NZ_LGYO01000008.1"/>
</dbReference>
<dbReference type="PIRSF" id="PIRSF003097">
    <property type="entry name" value="FtsX"/>
    <property type="match status" value="1"/>
</dbReference>
<feature type="transmembrane region" description="Helical" evidence="11">
    <location>
        <begin position="274"/>
        <end position="299"/>
    </location>
</feature>
<dbReference type="InterPro" id="IPR004513">
    <property type="entry name" value="FtsX"/>
</dbReference>
<dbReference type="NCBIfam" id="NF038347">
    <property type="entry name" value="FtsX_Gpos"/>
    <property type="match status" value="1"/>
</dbReference>
<evidence type="ECO:0000313" key="14">
    <source>
        <dbReference type="EMBL" id="KNZ42900.1"/>
    </source>
</evidence>
<feature type="domain" description="FtsX extracellular" evidence="13">
    <location>
        <begin position="63"/>
        <end position="146"/>
    </location>
</feature>